<dbReference type="AlphaFoldDB" id="A0A7J6VLN5"/>
<keyword evidence="2" id="KW-1185">Reference proteome</keyword>
<dbReference type="Proteomes" id="UP000554482">
    <property type="component" value="Unassembled WGS sequence"/>
</dbReference>
<name>A0A7J6VLN5_THATH</name>
<accession>A0A7J6VLN5</accession>
<evidence type="ECO:0000313" key="2">
    <source>
        <dbReference type="Proteomes" id="UP000554482"/>
    </source>
</evidence>
<sequence>MKCSKKPVKQYKKVDVWVKKDGACEEEKRVEGEEEKIGKRAAKNVEEEGVSVVAEGGKNKEKIEEARKL</sequence>
<reference evidence="1 2" key="1">
    <citation type="submission" date="2020-06" db="EMBL/GenBank/DDBJ databases">
        <title>Transcriptomic and genomic resources for Thalictrum thalictroides and T. hernandezii: Facilitating candidate gene discovery in an emerging model plant lineage.</title>
        <authorList>
            <person name="Arias T."/>
            <person name="Riano-Pachon D.M."/>
            <person name="Di Stilio V.S."/>
        </authorList>
    </citation>
    <scope>NUCLEOTIDE SEQUENCE [LARGE SCALE GENOMIC DNA]</scope>
    <source>
        <strain evidence="2">cv. WT478/WT964</strain>
        <tissue evidence="1">Leaves</tissue>
    </source>
</reference>
<organism evidence="1 2">
    <name type="scientific">Thalictrum thalictroides</name>
    <name type="common">Rue-anemone</name>
    <name type="synonym">Anemone thalictroides</name>
    <dbReference type="NCBI Taxonomy" id="46969"/>
    <lineage>
        <taxon>Eukaryota</taxon>
        <taxon>Viridiplantae</taxon>
        <taxon>Streptophyta</taxon>
        <taxon>Embryophyta</taxon>
        <taxon>Tracheophyta</taxon>
        <taxon>Spermatophyta</taxon>
        <taxon>Magnoliopsida</taxon>
        <taxon>Ranunculales</taxon>
        <taxon>Ranunculaceae</taxon>
        <taxon>Thalictroideae</taxon>
        <taxon>Thalictrum</taxon>
    </lineage>
</organism>
<protein>
    <submittedName>
        <fullName evidence="1">Uncharacterized protein</fullName>
    </submittedName>
</protein>
<proteinExistence type="predicted"/>
<comment type="caution">
    <text evidence="1">The sequence shown here is derived from an EMBL/GenBank/DDBJ whole genome shotgun (WGS) entry which is preliminary data.</text>
</comment>
<dbReference type="EMBL" id="JABWDY010030404">
    <property type="protein sequence ID" value="KAF5185647.1"/>
    <property type="molecule type" value="Genomic_DNA"/>
</dbReference>
<evidence type="ECO:0000313" key="1">
    <source>
        <dbReference type="EMBL" id="KAF5185647.1"/>
    </source>
</evidence>
<gene>
    <name evidence="1" type="ORF">FRX31_024774</name>
</gene>